<comment type="similarity">
    <text evidence="3">Belongs to the MNN1/MNT family.</text>
</comment>
<evidence type="ECO:0000256" key="8">
    <source>
        <dbReference type="ARBA" id="ARBA00023034"/>
    </source>
</evidence>
<evidence type="ECO:0000256" key="2">
    <source>
        <dbReference type="ARBA" id="ARBA00004922"/>
    </source>
</evidence>
<keyword evidence="6" id="KW-0735">Signal-anchor</keyword>
<dbReference type="Pfam" id="PF11051">
    <property type="entry name" value="Mannosyl_trans3"/>
    <property type="match status" value="2"/>
</dbReference>
<evidence type="ECO:0000256" key="4">
    <source>
        <dbReference type="ARBA" id="ARBA00022679"/>
    </source>
</evidence>
<reference evidence="11 12" key="1">
    <citation type="submission" date="2016-11" db="EMBL/GenBank/DDBJ databases">
        <title>Draft Genome Assembly of Colletotrichum chlorophyti a pathogen of herbaceous plants.</title>
        <authorList>
            <person name="Gan P."/>
            <person name="Narusaka M."/>
            <person name="Tsushima A."/>
            <person name="Narusaka Y."/>
            <person name="Takano Y."/>
            <person name="Shirasu K."/>
        </authorList>
    </citation>
    <scope>NUCLEOTIDE SEQUENCE [LARGE SCALE GENOMIC DNA]</scope>
    <source>
        <strain evidence="11 12">NTL11</strain>
    </source>
</reference>
<dbReference type="SUPFAM" id="SSF53448">
    <property type="entry name" value="Nucleotide-diphospho-sugar transferases"/>
    <property type="match status" value="1"/>
</dbReference>
<evidence type="ECO:0000256" key="5">
    <source>
        <dbReference type="ARBA" id="ARBA00022692"/>
    </source>
</evidence>
<evidence type="ECO:0000256" key="3">
    <source>
        <dbReference type="ARBA" id="ARBA00009105"/>
    </source>
</evidence>
<evidence type="ECO:0000256" key="7">
    <source>
        <dbReference type="ARBA" id="ARBA00022989"/>
    </source>
</evidence>
<dbReference type="InterPro" id="IPR029044">
    <property type="entry name" value="Nucleotide-diphossugar_trans"/>
</dbReference>
<dbReference type="PANTHER" id="PTHR31646:SF1">
    <property type="entry name" value="ALPHA-1,2-MANNOSYLTRANSFERASE MNN2"/>
    <property type="match status" value="1"/>
</dbReference>
<keyword evidence="8" id="KW-0333">Golgi apparatus</keyword>
<dbReference type="Proteomes" id="UP000186583">
    <property type="component" value="Unassembled WGS sequence"/>
</dbReference>
<evidence type="ECO:0000256" key="10">
    <source>
        <dbReference type="SAM" id="MobiDB-lite"/>
    </source>
</evidence>
<comment type="subcellular location">
    <subcellularLocation>
        <location evidence="1">Golgi apparatus membrane</location>
        <topology evidence="1">Single-pass type II membrane protein</topology>
    </subcellularLocation>
</comment>
<proteinExistence type="inferred from homology"/>
<dbReference type="GO" id="GO:0046354">
    <property type="term" value="P:mannan biosynthetic process"/>
    <property type="evidence" value="ECO:0007669"/>
    <property type="project" value="TreeGrafter"/>
</dbReference>
<keyword evidence="7" id="KW-1133">Transmembrane helix</keyword>
<dbReference type="GO" id="GO:0000026">
    <property type="term" value="F:alpha-1,2-mannosyltransferase activity"/>
    <property type="evidence" value="ECO:0007669"/>
    <property type="project" value="TreeGrafter"/>
</dbReference>
<protein>
    <submittedName>
        <fullName evidence="11">Alpha-1,2-mannosyltransferase MNN23</fullName>
    </submittedName>
</protein>
<comment type="caution">
    <text evidence="11">The sequence shown here is derived from an EMBL/GenBank/DDBJ whole genome shotgun (WGS) entry which is preliminary data.</text>
</comment>
<sequence length="495" mass="55691">MAQMLSRLLPGKRRRPLWQYLLFPLFVFLVLLHRPVRLPSNLVLSTGKLTLKTPSAANHLQSELLRDYWEQLHRALTANKPDIPPVKTREPPKAEEMDASKMTNDSPRPNLIDMAEGDIEKLRSRHDEFVNSTRTLGPKLPFWKGTRGVVMPAGGGYLGVAVTSILMLRRSGSSLPVHVVLDSHIEHEPSICDVALPRMNAECLVLEDLLKGVTEVKHFQYKVLAMVFSPFEQVLFLDADAWPIHAPDRLFDTAPFTTHGLITWPDLWLGTVSPIYYRVARLEPPHILARRSSESGIMLYNKATHGASLLLAAYYNWYGPECYYPLLSQGAHGEGDKETFSHAATALGQPFWDVRTADGLLGRWIGDSFETAGMKQADPAEDYRLHVAAAGADHAREEPDEKKRKDARPLFIHHNLFKINIATIGSITDPLFKPDAEGRLTRLWGTDEKFVERSGFDVERALWDVILSENCGSSLLVECLRLRQWYTAVFVGASS</sequence>
<evidence type="ECO:0000256" key="6">
    <source>
        <dbReference type="ARBA" id="ARBA00022968"/>
    </source>
</evidence>
<keyword evidence="4 11" id="KW-0808">Transferase</keyword>
<dbReference type="GO" id="GO:0000139">
    <property type="term" value="C:Golgi membrane"/>
    <property type="evidence" value="ECO:0007669"/>
    <property type="project" value="UniProtKB-SubCell"/>
</dbReference>
<keyword evidence="11" id="KW-0328">Glycosyltransferase</keyword>
<organism evidence="11 12">
    <name type="scientific">Colletotrichum chlorophyti</name>
    <dbReference type="NCBI Taxonomy" id="708187"/>
    <lineage>
        <taxon>Eukaryota</taxon>
        <taxon>Fungi</taxon>
        <taxon>Dikarya</taxon>
        <taxon>Ascomycota</taxon>
        <taxon>Pezizomycotina</taxon>
        <taxon>Sordariomycetes</taxon>
        <taxon>Hypocreomycetidae</taxon>
        <taxon>Glomerellales</taxon>
        <taxon>Glomerellaceae</taxon>
        <taxon>Colletotrichum</taxon>
    </lineage>
</organism>
<keyword evidence="5" id="KW-0812">Transmembrane</keyword>
<name>A0A1Q8S6U1_9PEZI</name>
<dbReference type="InterPro" id="IPR022751">
    <property type="entry name" value="Alpha_mannosyltransferase"/>
</dbReference>
<feature type="region of interest" description="Disordered" evidence="10">
    <location>
        <begin position="80"/>
        <end position="111"/>
    </location>
</feature>
<keyword evidence="9" id="KW-0472">Membrane</keyword>
<dbReference type="STRING" id="708187.A0A1Q8S6U1"/>
<evidence type="ECO:0000256" key="9">
    <source>
        <dbReference type="ARBA" id="ARBA00023136"/>
    </source>
</evidence>
<dbReference type="EMBL" id="MPGH01000011">
    <property type="protein sequence ID" value="OLN97122.1"/>
    <property type="molecule type" value="Genomic_DNA"/>
</dbReference>
<evidence type="ECO:0000256" key="1">
    <source>
        <dbReference type="ARBA" id="ARBA00004323"/>
    </source>
</evidence>
<dbReference type="PANTHER" id="PTHR31646">
    <property type="entry name" value="ALPHA-1,2-MANNOSYLTRANSFERASE MNN2"/>
    <property type="match status" value="1"/>
</dbReference>
<dbReference type="Gene3D" id="3.90.550.10">
    <property type="entry name" value="Spore Coat Polysaccharide Biosynthesis Protein SpsA, Chain A"/>
    <property type="match status" value="1"/>
</dbReference>
<keyword evidence="12" id="KW-1185">Reference proteome</keyword>
<evidence type="ECO:0000313" key="12">
    <source>
        <dbReference type="Proteomes" id="UP000186583"/>
    </source>
</evidence>
<feature type="compositionally biased region" description="Basic and acidic residues" evidence="10">
    <location>
        <begin position="87"/>
        <end position="99"/>
    </location>
</feature>
<comment type="pathway">
    <text evidence="2">Protein modification; protein glycosylation.</text>
</comment>
<dbReference type="OrthoDB" id="4484309at2759"/>
<gene>
    <name evidence="11" type="ORF">CCHL11_02068</name>
</gene>
<accession>A0A1Q8S6U1</accession>
<dbReference type="AlphaFoldDB" id="A0A1Q8S6U1"/>
<evidence type="ECO:0000313" key="11">
    <source>
        <dbReference type="EMBL" id="OLN97122.1"/>
    </source>
</evidence>